<evidence type="ECO:0000256" key="8">
    <source>
        <dbReference type="ARBA" id="ARBA00022801"/>
    </source>
</evidence>
<dbReference type="SMART" id="SM00987">
    <property type="entry name" value="UreE_C"/>
    <property type="match status" value="1"/>
</dbReference>
<evidence type="ECO:0000256" key="2">
    <source>
        <dbReference type="ARBA" id="ARBA00006521"/>
    </source>
</evidence>
<evidence type="ECO:0000256" key="5">
    <source>
        <dbReference type="ARBA" id="ARBA00022485"/>
    </source>
</evidence>
<evidence type="ECO:0000256" key="7">
    <source>
        <dbReference type="ARBA" id="ARBA00022763"/>
    </source>
</evidence>
<reference evidence="13 14" key="1">
    <citation type="submission" date="2016-10" db="EMBL/GenBank/DDBJ databases">
        <authorList>
            <person name="de Groot N.N."/>
        </authorList>
    </citation>
    <scope>NUCLEOTIDE SEQUENCE [LARGE SCALE GENOMIC DNA]</scope>
    <source>
        <strain evidence="13 14">DSM 9990</strain>
    </source>
</reference>
<feature type="domain" description="Uracil-DNA glycosylase-like" evidence="12">
    <location>
        <begin position="78"/>
        <end position="224"/>
    </location>
</feature>
<evidence type="ECO:0000256" key="4">
    <source>
        <dbReference type="ARBA" id="ARBA00019403"/>
    </source>
</evidence>
<dbReference type="CDD" id="cd10030">
    <property type="entry name" value="UDG-F4_TTUDGA_SPO1dp_like"/>
    <property type="match status" value="1"/>
</dbReference>
<dbReference type="Gene3D" id="3.40.470.10">
    <property type="entry name" value="Uracil-DNA glycosylase-like domain"/>
    <property type="match status" value="1"/>
</dbReference>
<comment type="catalytic activity">
    <reaction evidence="1">
        <text>Hydrolyzes single-stranded DNA or mismatched double-stranded DNA and polynucleotides, releasing free uracil.</text>
        <dbReference type="EC" id="3.2.2.27"/>
    </reaction>
</comment>
<dbReference type="AlphaFoldDB" id="A0A1I4VFV7"/>
<dbReference type="EMBL" id="FOUU01000009">
    <property type="protein sequence ID" value="SFN00055.1"/>
    <property type="molecule type" value="Genomic_DNA"/>
</dbReference>
<dbReference type="SUPFAM" id="SSF52141">
    <property type="entry name" value="Uracil-DNA glycosylase-like"/>
    <property type="match status" value="1"/>
</dbReference>
<accession>A0A1I4VFV7</accession>
<comment type="similarity">
    <text evidence="2">Belongs to the uracil-DNA glycosylase (UDG) superfamily. Type 4 (UDGa) family.</text>
</comment>
<name>A0A1I4VFV7_9BACT</name>
<keyword evidence="6" id="KW-0479">Metal-binding</keyword>
<evidence type="ECO:0000256" key="9">
    <source>
        <dbReference type="ARBA" id="ARBA00023004"/>
    </source>
</evidence>
<keyword evidence="11" id="KW-0234">DNA repair</keyword>
<sequence>MKGFSEEILRELKAYCKGWYKAGITAVPVGVLAEESNNSGDGYSSGREERPERLMALAGRIDGCTRCRLHEGRKNLVFGDGNPCAEVVFVGEGPGHDEDLQGKPFVGQAGRLLTRMIEALGWRREDVYICNVVKCRPPKNRTPRADEIEICSPFLFEQLEIIRPRVICALGSCAAQTLLSTKLPISRLRGKINAWRGIPVVATFHPAYLLRNPAEKRRAWEDFLRLYDTWRVGGKPNGVTEA</sequence>
<keyword evidence="7" id="KW-0227">DNA damage</keyword>
<dbReference type="NCBIfam" id="TIGR00758">
    <property type="entry name" value="UDG_fam4"/>
    <property type="match status" value="1"/>
</dbReference>
<organism evidence="13 14">
    <name type="scientific">Thermodesulforhabdus norvegica</name>
    <dbReference type="NCBI Taxonomy" id="39841"/>
    <lineage>
        <taxon>Bacteria</taxon>
        <taxon>Pseudomonadati</taxon>
        <taxon>Thermodesulfobacteriota</taxon>
        <taxon>Syntrophobacteria</taxon>
        <taxon>Syntrophobacterales</taxon>
        <taxon>Thermodesulforhabdaceae</taxon>
        <taxon>Thermodesulforhabdus</taxon>
    </lineage>
</organism>
<evidence type="ECO:0000256" key="3">
    <source>
        <dbReference type="ARBA" id="ARBA00012030"/>
    </source>
</evidence>
<dbReference type="InterPro" id="IPR005122">
    <property type="entry name" value="Uracil-DNA_glycosylase-like"/>
</dbReference>
<dbReference type="GO" id="GO:0046872">
    <property type="term" value="F:metal ion binding"/>
    <property type="evidence" value="ECO:0007669"/>
    <property type="project" value="UniProtKB-KW"/>
</dbReference>
<dbReference type="GO" id="GO:0006281">
    <property type="term" value="P:DNA repair"/>
    <property type="evidence" value="ECO:0007669"/>
    <property type="project" value="UniProtKB-KW"/>
</dbReference>
<dbReference type="Pfam" id="PF03167">
    <property type="entry name" value="UDG"/>
    <property type="match status" value="1"/>
</dbReference>
<dbReference type="PANTHER" id="PTHR33693">
    <property type="entry name" value="TYPE-5 URACIL-DNA GLYCOSYLASE"/>
    <property type="match status" value="1"/>
</dbReference>
<evidence type="ECO:0000256" key="11">
    <source>
        <dbReference type="ARBA" id="ARBA00023204"/>
    </source>
</evidence>
<dbReference type="InterPro" id="IPR005273">
    <property type="entry name" value="Ura-DNA_glyco_family4"/>
</dbReference>
<keyword evidence="10" id="KW-0411">Iron-sulfur</keyword>
<proteinExistence type="inferred from homology"/>
<dbReference type="Proteomes" id="UP000199611">
    <property type="component" value="Unassembled WGS sequence"/>
</dbReference>
<keyword evidence="9" id="KW-0408">Iron</keyword>
<keyword evidence="8" id="KW-0378">Hydrolase</keyword>
<evidence type="ECO:0000256" key="1">
    <source>
        <dbReference type="ARBA" id="ARBA00001400"/>
    </source>
</evidence>
<dbReference type="STRING" id="39841.SAMN05660836_02283"/>
<dbReference type="PANTHER" id="PTHR33693:SF1">
    <property type="entry name" value="TYPE-4 URACIL-DNA GLYCOSYLASE"/>
    <property type="match status" value="1"/>
</dbReference>
<keyword evidence="5" id="KW-0004">4Fe-4S</keyword>
<dbReference type="SMART" id="SM00986">
    <property type="entry name" value="UDG"/>
    <property type="match status" value="1"/>
</dbReference>
<dbReference type="RefSeq" id="WP_245735358.1">
    <property type="nucleotide sequence ID" value="NZ_FOUU01000009.1"/>
</dbReference>
<gene>
    <name evidence="13" type="ORF">SAMN05660836_02283</name>
</gene>
<evidence type="ECO:0000256" key="6">
    <source>
        <dbReference type="ARBA" id="ARBA00022723"/>
    </source>
</evidence>
<protein>
    <recommendedName>
        <fullName evidence="4">Type-4 uracil-DNA glycosylase</fullName>
        <ecNumber evidence="3">3.2.2.27</ecNumber>
    </recommendedName>
</protein>
<evidence type="ECO:0000313" key="13">
    <source>
        <dbReference type="EMBL" id="SFN00055.1"/>
    </source>
</evidence>
<dbReference type="InterPro" id="IPR036895">
    <property type="entry name" value="Uracil-DNA_glycosylase-like_sf"/>
</dbReference>
<evidence type="ECO:0000256" key="10">
    <source>
        <dbReference type="ARBA" id="ARBA00023014"/>
    </source>
</evidence>
<dbReference type="InterPro" id="IPR051536">
    <property type="entry name" value="UDG_Type-4/5"/>
</dbReference>
<evidence type="ECO:0000259" key="12">
    <source>
        <dbReference type="SMART" id="SM00986"/>
    </source>
</evidence>
<dbReference type="GO" id="GO:0051539">
    <property type="term" value="F:4 iron, 4 sulfur cluster binding"/>
    <property type="evidence" value="ECO:0007669"/>
    <property type="project" value="UniProtKB-KW"/>
</dbReference>
<dbReference type="GO" id="GO:0004844">
    <property type="term" value="F:uracil DNA N-glycosylase activity"/>
    <property type="evidence" value="ECO:0007669"/>
    <property type="project" value="UniProtKB-EC"/>
</dbReference>
<evidence type="ECO:0000313" key="14">
    <source>
        <dbReference type="Proteomes" id="UP000199611"/>
    </source>
</evidence>
<keyword evidence="14" id="KW-1185">Reference proteome</keyword>
<dbReference type="EC" id="3.2.2.27" evidence="3"/>